<evidence type="ECO:0000313" key="8">
    <source>
        <dbReference type="EMBL" id="ASQ45872.1"/>
    </source>
</evidence>
<evidence type="ECO:0000313" key="9">
    <source>
        <dbReference type="Proteomes" id="UP000201728"/>
    </source>
</evidence>
<dbReference type="InterPro" id="IPR015892">
    <property type="entry name" value="Carbonic_anhydrase_CS"/>
</dbReference>
<dbReference type="Pfam" id="PF00484">
    <property type="entry name" value="Pro_CA"/>
    <property type="match status" value="1"/>
</dbReference>
<evidence type="ECO:0000256" key="5">
    <source>
        <dbReference type="ARBA" id="ARBA00023239"/>
    </source>
</evidence>
<dbReference type="PROSITE" id="PS00705">
    <property type="entry name" value="PROK_CO2_ANHYDRASE_2"/>
    <property type="match status" value="1"/>
</dbReference>
<evidence type="ECO:0000256" key="7">
    <source>
        <dbReference type="PIRSR" id="PIRSR601765-1"/>
    </source>
</evidence>
<evidence type="ECO:0000256" key="2">
    <source>
        <dbReference type="ARBA" id="ARBA00012925"/>
    </source>
</evidence>
<dbReference type="SUPFAM" id="SSF53056">
    <property type="entry name" value="beta-carbonic anhydrase, cab"/>
    <property type="match status" value="1"/>
</dbReference>
<keyword evidence="3 7" id="KW-0479">Metal-binding</keyword>
<keyword evidence="9" id="KW-1185">Reference proteome</keyword>
<dbReference type="PANTHER" id="PTHR11002">
    <property type="entry name" value="CARBONIC ANHYDRASE"/>
    <property type="match status" value="1"/>
</dbReference>
<dbReference type="GO" id="GO:0008270">
    <property type="term" value="F:zinc ion binding"/>
    <property type="evidence" value="ECO:0007669"/>
    <property type="project" value="InterPro"/>
</dbReference>
<comment type="catalytic activity">
    <reaction evidence="6">
        <text>hydrogencarbonate + H(+) = CO2 + H2O</text>
        <dbReference type="Rhea" id="RHEA:10748"/>
        <dbReference type="ChEBI" id="CHEBI:15377"/>
        <dbReference type="ChEBI" id="CHEBI:15378"/>
        <dbReference type="ChEBI" id="CHEBI:16526"/>
        <dbReference type="ChEBI" id="CHEBI:17544"/>
        <dbReference type="EC" id="4.2.1.1"/>
    </reaction>
</comment>
<dbReference type="KEGG" id="lcd:clem_06585"/>
<dbReference type="CDD" id="cd00884">
    <property type="entry name" value="beta_CA_cladeB"/>
    <property type="match status" value="1"/>
</dbReference>
<dbReference type="GO" id="GO:0015976">
    <property type="term" value="P:carbon utilization"/>
    <property type="evidence" value="ECO:0007669"/>
    <property type="project" value="InterPro"/>
</dbReference>
<evidence type="ECO:0000256" key="4">
    <source>
        <dbReference type="ARBA" id="ARBA00022833"/>
    </source>
</evidence>
<dbReference type="Gene3D" id="3.40.1050.10">
    <property type="entry name" value="Carbonic anhydrase"/>
    <property type="match status" value="1"/>
</dbReference>
<dbReference type="PROSITE" id="PS00704">
    <property type="entry name" value="PROK_CO2_ANHYDRASE_1"/>
    <property type="match status" value="1"/>
</dbReference>
<feature type="binding site" evidence="7">
    <location>
        <position position="100"/>
    </location>
    <ligand>
        <name>Zn(2+)</name>
        <dbReference type="ChEBI" id="CHEBI:29105"/>
    </ligand>
</feature>
<comment type="similarity">
    <text evidence="1">Belongs to the beta-class carbonic anhydrase family.</text>
</comment>
<evidence type="ECO:0000256" key="1">
    <source>
        <dbReference type="ARBA" id="ARBA00006217"/>
    </source>
</evidence>
<proteinExistence type="inferred from homology"/>
<sequence length="339" mass="38815">MLIKLLLGVRKFRQEVFKEMDSLFQMLSNGQYPDALFITCADSRIVPNLLTQSTPGDLFVVRNVGNIVPPNETNNSASEIAAIEYALKVLKVRNIILCGHSDCGAMKGLLTPNLAEQLPSVASWLTHASSVVKKLQDKKEIIELESVIKQNVLVQIEHLKTYPIIAQKLASNELTIHGWFYKFESGEIFIYQENQEVFVPLEEALKLSIDERRNQIVKQVAHEYLAQFLQPKTADEFQKSRQLFSALKSDLSTIWEHLKPLVIERLWGEIGELYSNQTDQEFQELITSGVKIQLDNLKELKKNLRDSTGYYQFCRQHTLFKSVQSTEPLTTYVPHYLAQ</sequence>
<feature type="binding site" evidence="7">
    <location>
        <position position="40"/>
    </location>
    <ligand>
        <name>Zn(2+)</name>
        <dbReference type="ChEBI" id="CHEBI:29105"/>
    </ligand>
</feature>
<protein>
    <recommendedName>
        <fullName evidence="2">carbonic anhydrase</fullName>
        <ecNumber evidence="2">4.2.1.1</ecNumber>
    </recommendedName>
</protein>
<dbReference type="EC" id="4.2.1.1" evidence="2"/>
<keyword evidence="5 8" id="KW-0456">Lyase</keyword>
<dbReference type="AlphaFoldDB" id="A0A222P200"/>
<dbReference type="InterPro" id="IPR036874">
    <property type="entry name" value="Carbonic_anhydrase_sf"/>
</dbReference>
<feature type="binding site" evidence="7">
    <location>
        <position position="42"/>
    </location>
    <ligand>
        <name>Zn(2+)</name>
        <dbReference type="ChEBI" id="CHEBI:29105"/>
    </ligand>
</feature>
<dbReference type="Proteomes" id="UP000201728">
    <property type="component" value="Chromosome"/>
</dbReference>
<dbReference type="PANTHER" id="PTHR11002:SF76">
    <property type="entry name" value="CARBONIC ANHYDRASE"/>
    <property type="match status" value="1"/>
</dbReference>
<dbReference type="GO" id="GO:0004089">
    <property type="term" value="F:carbonate dehydratase activity"/>
    <property type="evidence" value="ECO:0007669"/>
    <property type="project" value="UniProtKB-EC"/>
</dbReference>
<reference evidence="9" key="1">
    <citation type="submission" date="2016-07" db="EMBL/GenBank/DDBJ databases">
        <authorList>
            <person name="Florea S."/>
            <person name="Webb J.S."/>
            <person name="Jaromczyk J."/>
            <person name="Schardl C.L."/>
        </authorList>
    </citation>
    <scope>NUCLEOTIDE SEQUENCE [LARGE SCALE GENOMIC DNA]</scope>
    <source>
        <strain evidence="9">CDC-D5610</strain>
    </source>
</reference>
<accession>A0A222P200</accession>
<organism evidence="8 9">
    <name type="scientific">Legionella clemsonensis</name>
    <dbReference type="NCBI Taxonomy" id="1867846"/>
    <lineage>
        <taxon>Bacteria</taxon>
        <taxon>Pseudomonadati</taxon>
        <taxon>Pseudomonadota</taxon>
        <taxon>Gammaproteobacteria</taxon>
        <taxon>Legionellales</taxon>
        <taxon>Legionellaceae</taxon>
        <taxon>Legionella</taxon>
    </lineage>
</organism>
<dbReference type="InterPro" id="IPR001765">
    <property type="entry name" value="Carbonic_anhydrase"/>
</dbReference>
<comment type="cofactor">
    <cofactor evidence="7">
        <name>Zn(2+)</name>
        <dbReference type="ChEBI" id="CHEBI:29105"/>
    </cofactor>
    <text evidence="7">Binds 1 zinc ion per subunit.</text>
</comment>
<evidence type="ECO:0000256" key="3">
    <source>
        <dbReference type="ARBA" id="ARBA00022723"/>
    </source>
</evidence>
<gene>
    <name evidence="8" type="primary">icfA</name>
    <name evidence="8" type="ORF">clem_06585</name>
</gene>
<name>A0A222P200_9GAMM</name>
<evidence type="ECO:0000256" key="6">
    <source>
        <dbReference type="ARBA" id="ARBA00048348"/>
    </source>
</evidence>
<dbReference type="RefSeq" id="WP_198333205.1">
    <property type="nucleotide sequence ID" value="NZ_CP016397.1"/>
</dbReference>
<dbReference type="EMBL" id="CP016397">
    <property type="protein sequence ID" value="ASQ45872.1"/>
    <property type="molecule type" value="Genomic_DNA"/>
</dbReference>
<feature type="binding site" evidence="7">
    <location>
        <position position="103"/>
    </location>
    <ligand>
        <name>Zn(2+)</name>
        <dbReference type="ChEBI" id="CHEBI:29105"/>
    </ligand>
</feature>
<keyword evidence="4 7" id="KW-0862">Zinc</keyword>
<dbReference type="SMART" id="SM00947">
    <property type="entry name" value="Pro_CA"/>
    <property type="match status" value="1"/>
</dbReference>
<dbReference type="InterPro" id="IPR045066">
    <property type="entry name" value="Beta_CA_cladeB"/>
</dbReference>